<evidence type="ECO:0000313" key="5">
    <source>
        <dbReference type="EMBL" id="KAH7310756.1"/>
    </source>
</evidence>
<comment type="caution">
    <text evidence="5">The sequence shown here is derived from an EMBL/GenBank/DDBJ whole genome shotgun (WGS) entry which is preliminary data.</text>
</comment>
<evidence type="ECO:0000256" key="1">
    <source>
        <dbReference type="ARBA" id="ARBA00005664"/>
    </source>
</evidence>
<evidence type="ECO:0000313" key="6">
    <source>
        <dbReference type="Proteomes" id="UP000813444"/>
    </source>
</evidence>
<dbReference type="PANTHER" id="PTHR31306:SF8">
    <property type="entry name" value="GLYCOSYLTRANSFERASE FAMILY 34 PROTEIN"/>
    <property type="match status" value="1"/>
</dbReference>
<gene>
    <name evidence="5" type="ORF">B0I35DRAFT_358348</name>
</gene>
<name>A0A8K0SKI2_9HYPO</name>
<sequence>MFKLSQASALDRALRIVLVLFSIILLIQGISLLQSPSIQTQPLRTEHVNDQPITPPFYAHGNTSCVPPAEDSIEIATWRKLQCAKSSPFRESKLRLATVTAHFGEPQPHYQRALKSHMVHSLVHGTELHVMCDAMIDDLWNKPAFILSLLMEEMMKPADERLEWIMWADRDTVILDACRPAASYLPSYFVSSGDFQKEGSSVETNIIVTEDWNGLNNGVFFLRVTQWAIQLFAAILALRHFQPEVELPFTEQSAMEIVMKDSQFANQVQVVPQEWFNTYPKDFSDAFLTREDEEDLDIFQVRRGDFLVHFAGWGDKAEGINSWAEVAESTWNVWEAGRVQRDMSATIAWFWYEVLFGED</sequence>
<protein>
    <recommendedName>
        <fullName evidence="7">Glycosyltransferase family 34 protein</fullName>
    </recommendedName>
</protein>
<dbReference type="FunFam" id="3.90.550.10:FF:000237">
    <property type="entry name" value="WGS project CABT00000000 data, contig 2.1"/>
    <property type="match status" value="1"/>
</dbReference>
<dbReference type="Proteomes" id="UP000813444">
    <property type="component" value="Unassembled WGS sequence"/>
</dbReference>
<evidence type="ECO:0000256" key="4">
    <source>
        <dbReference type="SAM" id="Phobius"/>
    </source>
</evidence>
<comment type="similarity">
    <text evidence="1">Belongs to the glycosyltransferase 34 family.</text>
</comment>
<evidence type="ECO:0000256" key="3">
    <source>
        <dbReference type="ARBA" id="ARBA00022679"/>
    </source>
</evidence>
<reference evidence="5" key="1">
    <citation type="journal article" date="2021" name="Nat. Commun.">
        <title>Genetic determinants of endophytism in the Arabidopsis root mycobiome.</title>
        <authorList>
            <person name="Mesny F."/>
            <person name="Miyauchi S."/>
            <person name="Thiergart T."/>
            <person name="Pickel B."/>
            <person name="Atanasova L."/>
            <person name="Karlsson M."/>
            <person name="Huettel B."/>
            <person name="Barry K.W."/>
            <person name="Haridas S."/>
            <person name="Chen C."/>
            <person name="Bauer D."/>
            <person name="Andreopoulos W."/>
            <person name="Pangilinan J."/>
            <person name="LaButti K."/>
            <person name="Riley R."/>
            <person name="Lipzen A."/>
            <person name="Clum A."/>
            <person name="Drula E."/>
            <person name="Henrissat B."/>
            <person name="Kohler A."/>
            <person name="Grigoriev I.V."/>
            <person name="Martin F.M."/>
            <person name="Hacquard S."/>
        </authorList>
    </citation>
    <scope>NUCLEOTIDE SEQUENCE</scope>
    <source>
        <strain evidence="5">MPI-CAGE-CH-0235</strain>
    </source>
</reference>
<dbReference type="PANTHER" id="PTHR31306">
    <property type="entry name" value="ALPHA-1,6-MANNOSYLTRANSFERASE MNN11-RELATED"/>
    <property type="match status" value="1"/>
</dbReference>
<dbReference type="Pfam" id="PF05637">
    <property type="entry name" value="Glyco_transf_34"/>
    <property type="match status" value="1"/>
</dbReference>
<dbReference type="AlphaFoldDB" id="A0A8K0SKI2"/>
<dbReference type="EMBL" id="JAGPNK010000012">
    <property type="protein sequence ID" value="KAH7310756.1"/>
    <property type="molecule type" value="Genomic_DNA"/>
</dbReference>
<dbReference type="GO" id="GO:0000139">
    <property type="term" value="C:Golgi membrane"/>
    <property type="evidence" value="ECO:0007669"/>
    <property type="project" value="TreeGrafter"/>
</dbReference>
<dbReference type="GO" id="GO:0016757">
    <property type="term" value="F:glycosyltransferase activity"/>
    <property type="evidence" value="ECO:0007669"/>
    <property type="project" value="UniProtKB-KW"/>
</dbReference>
<keyword evidence="4" id="KW-0812">Transmembrane</keyword>
<keyword evidence="2" id="KW-0328">Glycosyltransferase</keyword>
<dbReference type="GO" id="GO:0006487">
    <property type="term" value="P:protein N-linked glycosylation"/>
    <property type="evidence" value="ECO:0007669"/>
    <property type="project" value="TreeGrafter"/>
</dbReference>
<keyword evidence="4" id="KW-0472">Membrane</keyword>
<keyword evidence="4" id="KW-1133">Transmembrane helix</keyword>
<proteinExistence type="inferred from homology"/>
<accession>A0A8K0SKI2</accession>
<dbReference type="InterPro" id="IPR008630">
    <property type="entry name" value="Glyco_trans_34"/>
</dbReference>
<keyword evidence="6" id="KW-1185">Reference proteome</keyword>
<dbReference type="Gene3D" id="3.90.550.10">
    <property type="entry name" value="Spore Coat Polysaccharide Biosynthesis Protein SpsA, Chain A"/>
    <property type="match status" value="1"/>
</dbReference>
<dbReference type="OrthoDB" id="407658at2759"/>
<evidence type="ECO:0008006" key="7">
    <source>
        <dbReference type="Google" id="ProtNLM"/>
    </source>
</evidence>
<evidence type="ECO:0000256" key="2">
    <source>
        <dbReference type="ARBA" id="ARBA00022676"/>
    </source>
</evidence>
<dbReference type="SUPFAM" id="SSF53448">
    <property type="entry name" value="Nucleotide-diphospho-sugar transferases"/>
    <property type="match status" value="1"/>
</dbReference>
<organism evidence="5 6">
    <name type="scientific">Stachybotrys elegans</name>
    <dbReference type="NCBI Taxonomy" id="80388"/>
    <lineage>
        <taxon>Eukaryota</taxon>
        <taxon>Fungi</taxon>
        <taxon>Dikarya</taxon>
        <taxon>Ascomycota</taxon>
        <taxon>Pezizomycotina</taxon>
        <taxon>Sordariomycetes</taxon>
        <taxon>Hypocreomycetidae</taxon>
        <taxon>Hypocreales</taxon>
        <taxon>Stachybotryaceae</taxon>
        <taxon>Stachybotrys</taxon>
    </lineage>
</organism>
<feature type="transmembrane region" description="Helical" evidence="4">
    <location>
        <begin position="12"/>
        <end position="33"/>
    </location>
</feature>
<keyword evidence="3" id="KW-0808">Transferase</keyword>
<dbReference type="InterPro" id="IPR029044">
    <property type="entry name" value="Nucleotide-diphossugar_trans"/>
</dbReference>